<evidence type="ECO:0000313" key="2">
    <source>
        <dbReference type="Proteomes" id="UP000219546"/>
    </source>
</evidence>
<evidence type="ECO:0008006" key="3">
    <source>
        <dbReference type="Google" id="ProtNLM"/>
    </source>
</evidence>
<proteinExistence type="predicted"/>
<protein>
    <recommendedName>
        <fullName evidence="3">Competence protein</fullName>
    </recommendedName>
</protein>
<reference evidence="1 2" key="1">
    <citation type="submission" date="2017-08" db="EMBL/GenBank/DDBJ databases">
        <authorList>
            <person name="de Groot N.N."/>
        </authorList>
    </citation>
    <scope>NUCLEOTIDE SEQUENCE [LARGE SCALE GENOMIC DNA]</scope>
    <source>
        <strain evidence="1 2">JC228</strain>
    </source>
</reference>
<dbReference type="Proteomes" id="UP000219546">
    <property type="component" value="Unassembled WGS sequence"/>
</dbReference>
<evidence type="ECO:0000313" key="1">
    <source>
        <dbReference type="EMBL" id="SNX70089.1"/>
    </source>
</evidence>
<dbReference type="EMBL" id="OAOP01000003">
    <property type="protein sequence ID" value="SNX70089.1"/>
    <property type="molecule type" value="Genomic_DNA"/>
</dbReference>
<keyword evidence="2" id="KW-1185">Reference proteome</keyword>
<dbReference type="RefSeq" id="WP_179714233.1">
    <property type="nucleotide sequence ID" value="NZ_JBEPMQ010000002.1"/>
</dbReference>
<organism evidence="1 2">
    <name type="scientific">Bacillus oleivorans</name>
    <dbReference type="NCBI Taxonomy" id="1448271"/>
    <lineage>
        <taxon>Bacteria</taxon>
        <taxon>Bacillati</taxon>
        <taxon>Bacillota</taxon>
        <taxon>Bacilli</taxon>
        <taxon>Bacillales</taxon>
        <taxon>Bacillaceae</taxon>
        <taxon>Bacillus</taxon>
    </lineage>
</organism>
<accession>A0A285CR86</accession>
<gene>
    <name evidence="1" type="ORF">SAMN05877753_103472</name>
</gene>
<name>A0A285CR86_9BACI</name>
<sequence length="51" mass="5903">MGKRNRSRRFIQQNKTTVSKHDEVFTYQTTYAEAEARKMENVHSSALGGIE</sequence>
<dbReference type="AlphaFoldDB" id="A0A285CR86"/>